<dbReference type="PANTHER" id="PTHR34105:SF1">
    <property type="entry name" value="PROLINE-, GLUTAMIC ACID- AND LEUCINE-RICH PROTEIN 1"/>
    <property type="match status" value="1"/>
</dbReference>
<evidence type="ECO:0000256" key="4">
    <source>
        <dbReference type="ARBA" id="ARBA00023242"/>
    </source>
</evidence>
<name>A0A0F4YW78_RASE3</name>
<feature type="compositionally biased region" description="Basic and acidic residues" evidence="5">
    <location>
        <begin position="670"/>
        <end position="682"/>
    </location>
</feature>
<comment type="similarity">
    <text evidence="2">Belongs to the RIX1/PELP1 family.</text>
</comment>
<dbReference type="SUPFAM" id="SSF48371">
    <property type="entry name" value="ARM repeat"/>
    <property type="match status" value="1"/>
</dbReference>
<gene>
    <name evidence="7" type="ORF">T310_4042</name>
</gene>
<dbReference type="GeneID" id="25316391"/>
<reference evidence="7 8" key="1">
    <citation type="submission" date="2015-04" db="EMBL/GenBank/DDBJ databases">
        <authorList>
            <person name="Heijne W.H."/>
            <person name="Fedorova N.D."/>
            <person name="Nierman W.C."/>
            <person name="Vollebregt A.W."/>
            <person name="Zhao Z."/>
            <person name="Wu L."/>
            <person name="Kumar M."/>
            <person name="Stam H."/>
            <person name="van den Berg M.A."/>
            <person name="Pel H.J."/>
        </authorList>
    </citation>
    <scope>NUCLEOTIDE SEQUENCE [LARGE SCALE GENOMIC DNA]</scope>
    <source>
        <strain evidence="7 8">CBS 393.64</strain>
    </source>
</reference>
<feature type="compositionally biased region" description="Polar residues" evidence="5">
    <location>
        <begin position="776"/>
        <end position="787"/>
    </location>
</feature>
<evidence type="ECO:0000256" key="5">
    <source>
        <dbReference type="SAM" id="MobiDB-lite"/>
    </source>
</evidence>
<dbReference type="Pfam" id="PF08167">
    <property type="entry name" value="RIX1"/>
    <property type="match status" value="1"/>
</dbReference>
<organism evidence="7 8">
    <name type="scientific">Rasamsonia emersonii (strain ATCC 16479 / CBS 393.64 / IMI 116815)</name>
    <dbReference type="NCBI Taxonomy" id="1408163"/>
    <lineage>
        <taxon>Eukaryota</taxon>
        <taxon>Fungi</taxon>
        <taxon>Dikarya</taxon>
        <taxon>Ascomycota</taxon>
        <taxon>Pezizomycotina</taxon>
        <taxon>Eurotiomycetes</taxon>
        <taxon>Eurotiomycetidae</taxon>
        <taxon>Eurotiales</taxon>
        <taxon>Trichocomaceae</taxon>
        <taxon>Rasamsonia</taxon>
    </lineage>
</organism>
<sequence length="821" mass="88311">MTSSTSLRAVTHRLTTTPVKELPHLASFLAASLSDCGDILSAPQSQKSANSEAGNALQVHKLKARLTSLLQDRSFEGRWTAVVLVKATVEVGQWEILRECEPWVRGLLGILSKPDPVSTKKLSIITLTRIFHLTYQYQTLVREITTPSLPAFITASLNLVSVKPSSEPHRKLKQETPLLETVLHAFNDLIARHPTVFRPFSAQIHSLLVQIIGSSTSTGSLPEQVVELSQKLFISLHNCAPKNTSGEEWTNACKLTIDSIHRAADHAFRSVIEQWESTDPNFRNATLTRDSSQLVGDDGPDPLGLPGWQGIHEGGDRLTALLRLLSGFMSTRTASTVNIPIGAVLDLTSRLTSVTVPREGDDDNVQTNPEIGREEREGLWIELPRIHVACIDLFSNILASLETGVISVAQNILEQTLWLFEAENFHSGIRAASYHLMKRLLLLVGPSMTKTNLSALSIVIRSCCRDVLPSDTNSASQSQVQSKDKAKGNQGSANADAFLNPALNKGGNQSGAVAFVGLQSAASKLFPILLSSLPVEYMPLPLRIELDRTAILAADQEAMMASVLNPVPLVKGRRVTPSILPFLARRYPKELEVECLLRPRMPVLIGGSGITEAILDEEEDEAVKGVSVDPAKTSLSNHTFENSVPPSFSNQGPSRADVAQNGVQSPSKRNLPEDTHSSDHTLSKSQDGSEEMPQTKKARLQSNDIAPSEDSGPSLLKSKVSPSLDGRPVASISGSQPVPATISKAPAAPATAPSMSAPSIASVSNASASASASAANRIQTTNVQQAGGQADGEESDEEIPALNIEPDTDEEEDEEDVSMEG</sequence>
<dbReference type="EMBL" id="LASV01000164">
    <property type="protein sequence ID" value="KKA21878.1"/>
    <property type="molecule type" value="Genomic_DNA"/>
</dbReference>
<evidence type="ECO:0000259" key="6">
    <source>
        <dbReference type="Pfam" id="PF08167"/>
    </source>
</evidence>
<dbReference type="InterPro" id="IPR012583">
    <property type="entry name" value="RIX1_N"/>
</dbReference>
<dbReference type="PANTHER" id="PTHR34105">
    <property type="entry name" value="PROLINE-, GLUTAMIC ACID- AND LEUCINE-RICH PROTEIN 1"/>
    <property type="match status" value="1"/>
</dbReference>
<keyword evidence="4" id="KW-0539">Nucleus</keyword>
<evidence type="ECO:0000313" key="7">
    <source>
        <dbReference type="EMBL" id="KKA21878.1"/>
    </source>
</evidence>
<feature type="region of interest" description="Disordered" evidence="5">
    <location>
        <begin position="634"/>
        <end position="821"/>
    </location>
</feature>
<evidence type="ECO:0000256" key="3">
    <source>
        <dbReference type="ARBA" id="ARBA00021502"/>
    </source>
</evidence>
<feature type="domain" description="Pre-rRNA-processing protein RIX1 N-terminal" evidence="6">
    <location>
        <begin position="7"/>
        <end position="217"/>
    </location>
</feature>
<feature type="compositionally biased region" description="Polar residues" evidence="5">
    <location>
        <begin position="471"/>
        <end position="481"/>
    </location>
</feature>
<dbReference type="InterPro" id="IPR016024">
    <property type="entry name" value="ARM-type_fold"/>
</dbReference>
<feature type="compositionally biased region" description="Low complexity" evidence="5">
    <location>
        <begin position="711"/>
        <end position="724"/>
    </location>
</feature>
<comment type="caution">
    <text evidence="7">The sequence shown here is derived from an EMBL/GenBank/DDBJ whole genome shotgun (WGS) entry which is preliminary data.</text>
</comment>
<protein>
    <recommendedName>
        <fullName evidence="3">Pre-rRNA-processing protein RIX1</fullName>
    </recommendedName>
</protein>
<dbReference type="Proteomes" id="UP000053958">
    <property type="component" value="Unassembled WGS sequence"/>
</dbReference>
<accession>A0A0F4YW78</accession>
<evidence type="ECO:0000313" key="8">
    <source>
        <dbReference type="Proteomes" id="UP000053958"/>
    </source>
</evidence>
<dbReference type="GO" id="GO:0006364">
    <property type="term" value="P:rRNA processing"/>
    <property type="evidence" value="ECO:0007669"/>
    <property type="project" value="TreeGrafter"/>
</dbReference>
<dbReference type="OrthoDB" id="20900at2759"/>
<keyword evidence="8" id="KW-1185">Reference proteome</keyword>
<feature type="region of interest" description="Disordered" evidence="5">
    <location>
        <begin position="471"/>
        <end position="491"/>
    </location>
</feature>
<evidence type="ECO:0000256" key="2">
    <source>
        <dbReference type="ARBA" id="ARBA00010511"/>
    </source>
</evidence>
<dbReference type="AlphaFoldDB" id="A0A0F4YW78"/>
<feature type="compositionally biased region" description="Polar residues" evidence="5">
    <location>
        <begin position="634"/>
        <end position="653"/>
    </location>
</feature>
<comment type="subcellular location">
    <subcellularLocation>
        <location evidence="1">Nucleus</location>
    </subcellularLocation>
</comment>
<evidence type="ECO:0000256" key="1">
    <source>
        <dbReference type="ARBA" id="ARBA00004123"/>
    </source>
</evidence>
<dbReference type="STRING" id="1408163.A0A0F4YW78"/>
<proteinExistence type="inferred from homology"/>
<feature type="compositionally biased region" description="Low complexity" evidence="5">
    <location>
        <begin position="739"/>
        <end position="775"/>
    </location>
</feature>
<dbReference type="GO" id="GO:0005634">
    <property type="term" value="C:nucleus"/>
    <property type="evidence" value="ECO:0007669"/>
    <property type="project" value="UniProtKB-SubCell"/>
</dbReference>
<feature type="compositionally biased region" description="Acidic residues" evidence="5">
    <location>
        <begin position="806"/>
        <end position="821"/>
    </location>
</feature>
<dbReference type="RefSeq" id="XP_013328490.1">
    <property type="nucleotide sequence ID" value="XM_013473036.1"/>
</dbReference>